<name>A0ABW1G9B3_9ACTN</name>
<dbReference type="EMBL" id="JBHSQJ010000104">
    <property type="protein sequence ID" value="MFC5910234.1"/>
    <property type="molecule type" value="Genomic_DNA"/>
</dbReference>
<reference evidence="2" key="1">
    <citation type="journal article" date="2019" name="Int. J. Syst. Evol. Microbiol.">
        <title>The Global Catalogue of Microorganisms (GCM) 10K type strain sequencing project: providing services to taxonomists for standard genome sequencing and annotation.</title>
        <authorList>
            <consortium name="The Broad Institute Genomics Platform"/>
            <consortium name="The Broad Institute Genome Sequencing Center for Infectious Disease"/>
            <person name="Wu L."/>
            <person name="Ma J."/>
        </authorList>
    </citation>
    <scope>NUCLEOTIDE SEQUENCE [LARGE SCALE GENOMIC DNA]</scope>
    <source>
        <strain evidence="2">JCM 4816</strain>
    </source>
</reference>
<keyword evidence="2" id="KW-1185">Reference proteome</keyword>
<dbReference type="Proteomes" id="UP001596174">
    <property type="component" value="Unassembled WGS sequence"/>
</dbReference>
<accession>A0ABW1G9B3</accession>
<protein>
    <submittedName>
        <fullName evidence="1">Uncharacterized protein</fullName>
    </submittedName>
</protein>
<gene>
    <name evidence="1" type="ORF">ACFP3V_23810</name>
</gene>
<comment type="caution">
    <text evidence="1">The sequence shown here is derived from an EMBL/GenBank/DDBJ whole genome shotgun (WGS) entry which is preliminary data.</text>
</comment>
<organism evidence="1 2">
    <name type="scientific">Streptacidiphilus monticola</name>
    <dbReference type="NCBI Taxonomy" id="2161674"/>
    <lineage>
        <taxon>Bacteria</taxon>
        <taxon>Bacillati</taxon>
        <taxon>Actinomycetota</taxon>
        <taxon>Actinomycetes</taxon>
        <taxon>Kitasatosporales</taxon>
        <taxon>Streptomycetaceae</taxon>
        <taxon>Streptacidiphilus</taxon>
    </lineage>
</organism>
<dbReference type="RefSeq" id="WP_380587033.1">
    <property type="nucleotide sequence ID" value="NZ_JBHSQJ010000104.1"/>
</dbReference>
<sequence>MSTWIQPTPAGLSSAKAFRFHLDAQALADAEGMSLLRVDRGDLMLAVGRLRSALDDALRMVGELAATQVHPHAETTVGTWRWSA</sequence>
<evidence type="ECO:0000313" key="2">
    <source>
        <dbReference type="Proteomes" id="UP001596174"/>
    </source>
</evidence>
<proteinExistence type="predicted"/>
<evidence type="ECO:0000313" key="1">
    <source>
        <dbReference type="EMBL" id="MFC5910234.1"/>
    </source>
</evidence>